<evidence type="ECO:0000256" key="6">
    <source>
        <dbReference type="SAM" id="Phobius"/>
    </source>
</evidence>
<dbReference type="Pfam" id="PF03772">
    <property type="entry name" value="Competence"/>
    <property type="match status" value="1"/>
</dbReference>
<dbReference type="PANTHER" id="PTHR30619:SF1">
    <property type="entry name" value="RECOMBINATION PROTEIN 2"/>
    <property type="match status" value="1"/>
</dbReference>
<sequence>MAISVPRLLVKENSILDTDTKELTGTITNFSFDGNHLTLDLKISRFENTKATYYFKELSELLKIKKVLRLGDKISLTGNTKKPRKRSVPNTFDYRHYLRIKHINYLFEGEKIVSLKRNNNVYYMLKNTIYNYINHFKSKSYIKMLLIGDTSEVNKKIIDSFRENGISHLFAISGTQVTLLAEIIIKSLKKMRCSEKLGYIMSNIFTFCYLFITNSPPAVLRAVLSFLLSSINKYNYFYISSVNIFLLTLAITLLINPFYIYDLGFLYSYTISFSLILCSKILDSSKKFKTLLLTSIISFLVSIPISLYTFYQINVLSIIYNLFYVPFVNSILFPLAILTLIFPFLDNVLLIFIRVLETTSTAISTISLGKLIFPKTIFIIYIIYFLVPYLLYHTRKKIFIIAFAVLLIFHYNIVTIFPKDYITMIDIGQGDSILISSKGKNMLIDTGGKMRYKGAKWEEVSSPTNITDNITIPYLKSKGIRKLDYLVLTHGDYDHMGEAVNLVNNFKVEKVIFNCGEFNDLEKELIKVLNQKKIKYYSCVKELNIDNNKLYFLQTKKYDNEND</sequence>
<feature type="transmembrane region" description="Helical" evidence="6">
    <location>
        <begin position="266"/>
        <end position="283"/>
    </location>
</feature>
<dbReference type="SUPFAM" id="SSF56281">
    <property type="entry name" value="Metallo-hydrolase/oxidoreductase"/>
    <property type="match status" value="1"/>
</dbReference>
<feature type="non-terminal residue" evidence="9">
    <location>
        <position position="563"/>
    </location>
</feature>
<evidence type="ECO:0000259" key="7">
    <source>
        <dbReference type="Pfam" id="PF00753"/>
    </source>
</evidence>
<feature type="domain" description="Metallo-beta-lactamase" evidence="7">
    <location>
        <begin position="427"/>
        <end position="512"/>
    </location>
</feature>
<dbReference type="GO" id="GO:0005886">
    <property type="term" value="C:plasma membrane"/>
    <property type="evidence" value="ECO:0007669"/>
    <property type="project" value="UniProtKB-SubCell"/>
</dbReference>
<feature type="transmembrane region" description="Helical" evidence="6">
    <location>
        <begin position="290"/>
        <end position="311"/>
    </location>
</feature>
<keyword evidence="2" id="KW-1003">Cell membrane</keyword>
<proteinExistence type="predicted"/>
<name>K1RSI9_9ZZZZ</name>
<evidence type="ECO:0000256" key="2">
    <source>
        <dbReference type="ARBA" id="ARBA00022475"/>
    </source>
</evidence>
<dbReference type="InterPro" id="IPR004477">
    <property type="entry name" value="ComEC_N"/>
</dbReference>
<accession>K1RSI9</accession>
<dbReference type="AlphaFoldDB" id="K1RSI9"/>
<protein>
    <submittedName>
        <fullName evidence="9">DNA internalization-related competence protein ComEC/Rec2</fullName>
    </submittedName>
</protein>
<dbReference type="InterPro" id="IPR052159">
    <property type="entry name" value="Competence_DNA_uptake"/>
</dbReference>
<dbReference type="EMBL" id="AJWZ01011107">
    <property type="protein sequence ID" value="EKC46464.1"/>
    <property type="molecule type" value="Genomic_DNA"/>
</dbReference>
<keyword evidence="3 6" id="KW-0812">Transmembrane</keyword>
<dbReference type="NCBIfam" id="TIGR00360">
    <property type="entry name" value="ComEC_N-term"/>
    <property type="match status" value="1"/>
</dbReference>
<dbReference type="Pfam" id="PF00753">
    <property type="entry name" value="Lactamase_B"/>
    <property type="match status" value="1"/>
</dbReference>
<gene>
    <name evidence="9" type="ORF">OBE_16251</name>
</gene>
<evidence type="ECO:0000256" key="1">
    <source>
        <dbReference type="ARBA" id="ARBA00004651"/>
    </source>
</evidence>
<comment type="caution">
    <text evidence="9">The sequence shown here is derived from an EMBL/GenBank/DDBJ whole genome shotgun (WGS) entry which is preliminary data.</text>
</comment>
<feature type="transmembrane region" description="Helical" evidence="6">
    <location>
        <begin position="242"/>
        <end position="260"/>
    </location>
</feature>
<evidence type="ECO:0000256" key="5">
    <source>
        <dbReference type="ARBA" id="ARBA00023136"/>
    </source>
</evidence>
<dbReference type="InterPro" id="IPR035681">
    <property type="entry name" value="ComA-like_MBL"/>
</dbReference>
<keyword evidence="4 6" id="KW-1133">Transmembrane helix</keyword>
<evidence type="ECO:0000313" key="9">
    <source>
        <dbReference type="EMBL" id="EKC46464.1"/>
    </source>
</evidence>
<dbReference type="InterPro" id="IPR036866">
    <property type="entry name" value="RibonucZ/Hydroxyglut_hydro"/>
</dbReference>
<evidence type="ECO:0000256" key="3">
    <source>
        <dbReference type="ARBA" id="ARBA00022692"/>
    </source>
</evidence>
<feature type="transmembrane region" description="Helical" evidence="6">
    <location>
        <begin position="197"/>
        <end position="212"/>
    </location>
</feature>
<dbReference type="CDD" id="cd07731">
    <property type="entry name" value="ComA-like_MBL-fold"/>
    <property type="match status" value="1"/>
</dbReference>
<feature type="transmembrane region" description="Helical" evidence="6">
    <location>
        <begin position="331"/>
        <end position="352"/>
    </location>
</feature>
<reference evidence="9" key="1">
    <citation type="journal article" date="2013" name="Environ. Microbiol.">
        <title>Microbiota from the distal guts of lean and obese adolescents exhibit partial functional redundancy besides clear differences in community structure.</title>
        <authorList>
            <person name="Ferrer M."/>
            <person name="Ruiz A."/>
            <person name="Lanza F."/>
            <person name="Haange S.B."/>
            <person name="Oberbach A."/>
            <person name="Till H."/>
            <person name="Bargiela R."/>
            <person name="Campoy C."/>
            <person name="Segura M.T."/>
            <person name="Richter M."/>
            <person name="von Bergen M."/>
            <person name="Seifert J."/>
            <person name="Suarez A."/>
        </authorList>
    </citation>
    <scope>NUCLEOTIDE SEQUENCE</scope>
</reference>
<organism evidence="9">
    <name type="scientific">human gut metagenome</name>
    <dbReference type="NCBI Taxonomy" id="408170"/>
    <lineage>
        <taxon>unclassified sequences</taxon>
        <taxon>metagenomes</taxon>
        <taxon>organismal metagenomes</taxon>
    </lineage>
</organism>
<evidence type="ECO:0000256" key="4">
    <source>
        <dbReference type="ARBA" id="ARBA00022989"/>
    </source>
</evidence>
<keyword evidence="5 6" id="KW-0472">Membrane</keyword>
<dbReference type="InterPro" id="IPR001279">
    <property type="entry name" value="Metallo-B-lactamas"/>
</dbReference>
<comment type="subcellular location">
    <subcellularLocation>
        <location evidence="1">Cell membrane</location>
        <topology evidence="1">Multi-pass membrane protein</topology>
    </subcellularLocation>
</comment>
<feature type="transmembrane region" description="Helical" evidence="6">
    <location>
        <begin position="372"/>
        <end position="392"/>
    </location>
</feature>
<feature type="domain" description="ComEC/Rec2-related protein" evidence="8">
    <location>
        <begin position="145"/>
        <end position="391"/>
    </location>
</feature>
<evidence type="ECO:0000259" key="8">
    <source>
        <dbReference type="Pfam" id="PF03772"/>
    </source>
</evidence>
<dbReference type="PANTHER" id="PTHR30619">
    <property type="entry name" value="DNA INTERNALIZATION/COMPETENCE PROTEIN COMEC/REC2"/>
    <property type="match status" value="1"/>
</dbReference>
<feature type="transmembrane region" description="Helical" evidence="6">
    <location>
        <begin position="398"/>
        <end position="417"/>
    </location>
</feature>
<dbReference type="Gene3D" id="3.60.15.10">
    <property type="entry name" value="Ribonuclease Z/Hydroxyacylglutathione hydrolase-like"/>
    <property type="match status" value="1"/>
</dbReference>